<accession>A0A8S2UFU8</accession>
<dbReference type="Gene3D" id="1.10.287.70">
    <property type="match status" value="1"/>
</dbReference>
<protein>
    <recommendedName>
        <fullName evidence="2">Ionotropic glutamate receptor C-terminal domain-containing protein</fullName>
    </recommendedName>
</protein>
<dbReference type="Proteomes" id="UP000676336">
    <property type="component" value="Unassembled WGS sequence"/>
</dbReference>
<dbReference type="AlphaFoldDB" id="A0A8S2UFU8"/>
<evidence type="ECO:0000256" key="1">
    <source>
        <dbReference type="SAM" id="Phobius"/>
    </source>
</evidence>
<evidence type="ECO:0000313" key="3">
    <source>
        <dbReference type="EMBL" id="CAF4340726.1"/>
    </source>
</evidence>
<keyword evidence="1" id="KW-0472">Membrane</keyword>
<dbReference type="EMBL" id="CAJOBJ010385691">
    <property type="protein sequence ID" value="CAF5228923.1"/>
    <property type="molecule type" value="Genomic_DNA"/>
</dbReference>
<proteinExistence type="predicted"/>
<evidence type="ECO:0000259" key="2">
    <source>
        <dbReference type="Pfam" id="PF00060"/>
    </source>
</evidence>
<feature type="non-terminal residue" evidence="4">
    <location>
        <position position="1"/>
    </location>
</feature>
<comment type="caution">
    <text evidence="4">The sequence shown here is derived from an EMBL/GenBank/DDBJ whole genome shotgun (WGS) entry which is preliminary data.</text>
</comment>
<dbReference type="Proteomes" id="UP000681720">
    <property type="component" value="Unassembled WGS sequence"/>
</dbReference>
<keyword evidence="1" id="KW-0812">Transmembrane</keyword>
<dbReference type="InterPro" id="IPR001320">
    <property type="entry name" value="Iontro_rcpt_C"/>
</dbReference>
<evidence type="ECO:0000313" key="4">
    <source>
        <dbReference type="EMBL" id="CAF4341121.1"/>
    </source>
</evidence>
<feature type="domain" description="Ionotropic glutamate receptor C-terminal" evidence="2">
    <location>
        <begin position="6"/>
        <end position="47"/>
    </location>
</feature>
<dbReference type="EMBL" id="CAJOBI010044536">
    <property type="protein sequence ID" value="CAF4341121.1"/>
    <property type="molecule type" value="Genomic_DNA"/>
</dbReference>
<evidence type="ECO:0000313" key="6">
    <source>
        <dbReference type="Proteomes" id="UP000676336"/>
    </source>
</evidence>
<feature type="transmembrane region" description="Helical" evidence="1">
    <location>
        <begin position="20"/>
        <end position="41"/>
    </location>
</feature>
<dbReference type="Pfam" id="PF00060">
    <property type="entry name" value="Lig_chan"/>
    <property type="match status" value="1"/>
</dbReference>
<evidence type="ECO:0000313" key="5">
    <source>
        <dbReference type="EMBL" id="CAF5228923.1"/>
    </source>
</evidence>
<sequence>SHTFKTKSPKCWSNRFLGNVWGGFGIVFIAIYTAKLAAFMVDTGRTHSASTIQGIVVSLK</sequence>
<name>A0A8S2UFU8_9BILA</name>
<gene>
    <name evidence="5" type="ORF">GIL414_LOCUS88411</name>
    <name evidence="3" type="ORF">SMN809_LOCUS27790</name>
    <name evidence="4" type="ORF">SMN809_LOCUS27809</name>
</gene>
<organism evidence="4 6">
    <name type="scientific">Rotaria magnacalcarata</name>
    <dbReference type="NCBI Taxonomy" id="392030"/>
    <lineage>
        <taxon>Eukaryota</taxon>
        <taxon>Metazoa</taxon>
        <taxon>Spiralia</taxon>
        <taxon>Gnathifera</taxon>
        <taxon>Rotifera</taxon>
        <taxon>Eurotatoria</taxon>
        <taxon>Bdelloidea</taxon>
        <taxon>Philodinida</taxon>
        <taxon>Philodinidae</taxon>
        <taxon>Rotaria</taxon>
    </lineage>
</organism>
<dbReference type="GO" id="GO:0016020">
    <property type="term" value="C:membrane"/>
    <property type="evidence" value="ECO:0007669"/>
    <property type="project" value="InterPro"/>
</dbReference>
<keyword evidence="1" id="KW-1133">Transmembrane helix</keyword>
<dbReference type="GO" id="GO:0015276">
    <property type="term" value="F:ligand-gated monoatomic ion channel activity"/>
    <property type="evidence" value="ECO:0007669"/>
    <property type="project" value="InterPro"/>
</dbReference>
<reference evidence="4" key="1">
    <citation type="submission" date="2021-02" db="EMBL/GenBank/DDBJ databases">
        <authorList>
            <person name="Nowell W R."/>
        </authorList>
    </citation>
    <scope>NUCLEOTIDE SEQUENCE</scope>
</reference>
<dbReference type="EMBL" id="CAJOBI010044481">
    <property type="protein sequence ID" value="CAF4340726.1"/>
    <property type="molecule type" value="Genomic_DNA"/>
</dbReference>